<reference evidence="2" key="1">
    <citation type="journal article" date="2022" name="Food Microbiol.">
        <title>Lytic bacteriophages UFJF_PfDIW6 and UFJF_PfSW6 prevent Pseudomonas fluorescens growth in vitro and the proteolytic-caused spoilage of raw milk during chilled storage.</title>
        <authorList>
            <person name="Nascimento E.C.D."/>
            <person name="Sabino M.C."/>
            <person name="Corguinha L.D.R."/>
            <person name="Targino B.N."/>
            <person name="Lange C.C."/>
            <person name="Pinto C.L.O."/>
            <person name="Pinto P.F."/>
            <person name="Vidigal P.M.P."/>
            <person name="Sant'Ana A.S."/>
            <person name="Hungaro H.M."/>
        </authorList>
    </citation>
    <scope>NUCLEOTIDE SEQUENCE</scope>
</reference>
<feature type="transmembrane region" description="Helical" evidence="1">
    <location>
        <begin position="35"/>
        <end position="54"/>
    </location>
</feature>
<protein>
    <submittedName>
        <fullName evidence="2">Uncharacterized protein</fullName>
    </submittedName>
</protein>
<organism evidence="2 3">
    <name type="scientific">Pseudomonas phage UFJF_PfDIW6</name>
    <dbReference type="NCBI Taxonomy" id="2927622"/>
    <lineage>
        <taxon>Viruses</taxon>
        <taxon>Duplodnaviria</taxon>
        <taxon>Heunggongvirae</taxon>
        <taxon>Uroviricota</taxon>
        <taxon>Caudoviricetes</taxon>
        <taxon>Purivirus</taxon>
        <taxon>Purivirus UFJFPfDIW6</taxon>
    </lineage>
</organism>
<sequence length="57" mass="6028">MSQSPIFLMIQCILVIAMCAVLEQAGIGPFDAPASFWAVAAIADAMALVGFLWGRDV</sequence>
<keyword evidence="1" id="KW-1133">Transmembrane helix</keyword>
<gene>
    <name evidence="2" type="ORF">UFJFPfDIW6_00049</name>
</gene>
<keyword evidence="1" id="KW-0812">Transmembrane</keyword>
<dbReference type="EMBL" id="OM418631">
    <property type="protein sequence ID" value="UNY42257.1"/>
    <property type="molecule type" value="Genomic_DNA"/>
</dbReference>
<keyword evidence="1" id="KW-0472">Membrane</keyword>
<keyword evidence="3" id="KW-1185">Reference proteome</keyword>
<evidence type="ECO:0000313" key="2">
    <source>
        <dbReference type="EMBL" id="UNY42257.1"/>
    </source>
</evidence>
<proteinExistence type="predicted"/>
<evidence type="ECO:0000256" key="1">
    <source>
        <dbReference type="SAM" id="Phobius"/>
    </source>
</evidence>
<reference evidence="2" key="2">
    <citation type="journal article" date="2022" name="Viruses">
        <title>Genomic characterization of UFJF_PfDIW6: a novel lytic Pseudomonas fluorescens-phage with potential for biocontrol in the dairy industry.</title>
        <authorList>
            <person name="Hungaro H.M."/>
            <person name="Vidigal P.M.P."/>
            <person name="Nascimento E.C."/>
            <person name="Oliveira F.G.C."/>
            <person name="Gontijo M.T.P."/>
            <person name="Lopez M.E.S."/>
        </authorList>
    </citation>
    <scope>NUCLEOTIDE SEQUENCE</scope>
</reference>
<evidence type="ECO:0000313" key="3">
    <source>
        <dbReference type="Proteomes" id="UP000831576"/>
    </source>
</evidence>
<dbReference type="Proteomes" id="UP000831576">
    <property type="component" value="Segment"/>
</dbReference>
<name>A0AAE9G462_9CAUD</name>
<accession>A0AAE9G462</accession>